<evidence type="ECO:0000256" key="7">
    <source>
        <dbReference type="ARBA" id="ARBA00023152"/>
    </source>
</evidence>
<dbReference type="PIRSF" id="PIRSF005677">
    <property type="entry name" value="PPi_PFK_PfpB"/>
    <property type="match status" value="1"/>
</dbReference>
<dbReference type="GO" id="GO:0046872">
    <property type="term" value="F:metal ion binding"/>
    <property type="evidence" value="ECO:0007669"/>
    <property type="project" value="UniProtKB-KW"/>
</dbReference>
<dbReference type="HAMAP" id="MF_01980">
    <property type="entry name" value="Phosphofructokinase_II_Long"/>
    <property type="match status" value="1"/>
</dbReference>
<comment type="subcellular location">
    <subcellularLocation>
        <location evidence="8">Cytoplasm</location>
    </subcellularLocation>
</comment>
<keyword evidence="11" id="KW-1185">Reference proteome</keyword>
<dbReference type="Gene3D" id="3.40.50.450">
    <property type="match status" value="1"/>
</dbReference>
<keyword evidence="1 8" id="KW-0963">Cytoplasm</keyword>
<dbReference type="InterPro" id="IPR035966">
    <property type="entry name" value="PKF_sf"/>
</dbReference>
<protein>
    <recommendedName>
        <fullName evidence="8">Pyrophosphate--fructose 6-phosphate 1-phosphotransferase subunit alpha</fullName>
        <shortName evidence="8">PFP</shortName>
    </recommendedName>
    <alternativeName>
        <fullName evidence="8">6-phosphofructokinase, pyrophosphate dependent</fullName>
    </alternativeName>
    <alternativeName>
        <fullName evidence="8">PPi-PFK</fullName>
    </alternativeName>
    <alternativeName>
        <fullName evidence="8">Pyrophosphate-dependent 6-phosphofructose-1-kinase</fullName>
    </alternativeName>
</protein>
<dbReference type="FunFam" id="1.10.10.480:FF:000001">
    <property type="entry name" value="Pyrophosphate--fructose 6-phosphate 1-phosphotransferase subunit alpha"/>
    <property type="match status" value="1"/>
</dbReference>
<evidence type="ECO:0000256" key="2">
    <source>
        <dbReference type="ARBA" id="ARBA00022533"/>
    </source>
</evidence>
<evidence type="ECO:0000256" key="8">
    <source>
        <dbReference type="HAMAP-Rule" id="MF_03185"/>
    </source>
</evidence>
<sequence length="615" mass="66971">MDSDFGVPRELSDLQKLRANYQPELPPCLQGTTVRVELGDGTAAADPLGAHTISRSFPHTYGQPLAHFLRATARVADAQIITEHPVIRVGVVFCGRQSPGGHNVIWGLYNALKIHNPDNVLLGFLGGTDGLFAQKTLEITDDILSTYKNQGGYDLLGRTKDQIRSTEQVNAALNTCKALKLDGLVIIGGVTSNTDAAQLAETFAEAKCQTKVVGVPVTLNGDLKNQFVETNVGFDTICKVNSQLISNVCTDALSAEKYYYFIRLMGRKASHVALECTLQSHPNMVILGEEVAASKLTLFDITKQICDAVQARAEQDKYHGVVLLPEGLIESIPEVYALLQEIHGLYREGVSGDNISSQLSPWASALFEFLPPFIKTQLLLRPESDNSAQLSQIETEKLLAHLVEAEMNKRLKAGTYKGKKFNAICHFFGYQARGSLPSKFDCDYAYVLGHICYHILAAGLNGYMATVTNLKNPVNKWRCGAAPITAMMTVKRFSHGPGASSIGKPAIHPATIDLKGKAYELLNKNASKFLMDDIYRNPGPLQFDGPGADTKAVTLSVEDQDYMGRIKKLQEYLEKVRSIVKPGCSQDVLKAALSSMASVTDVLTLMTSPSGSTPM</sequence>
<dbReference type="EMBL" id="JBBNAE010000007">
    <property type="protein sequence ID" value="KAK9109555.1"/>
    <property type="molecule type" value="Genomic_DNA"/>
</dbReference>
<dbReference type="PANTHER" id="PTHR43650:SF17">
    <property type="entry name" value="PYROPHOSPHATE--FRUCTOSE 6-PHOSPHATE 1-PHOSPHOTRANSFERASE SUBUNIT ALPHA 1"/>
    <property type="match status" value="1"/>
</dbReference>
<gene>
    <name evidence="8" type="primary">PFP-ALPHA</name>
    <name evidence="10" type="ORF">Sjap_017615</name>
</gene>
<dbReference type="PANTHER" id="PTHR43650">
    <property type="entry name" value="PYROPHOSPHATE--FRUCTOSE 6-PHOSPHATE 1-PHOSPHOTRANSFERASE"/>
    <property type="match status" value="1"/>
</dbReference>
<dbReference type="InterPro" id="IPR000023">
    <property type="entry name" value="Phosphofructokinase_dom"/>
</dbReference>
<evidence type="ECO:0000256" key="1">
    <source>
        <dbReference type="ARBA" id="ARBA00022490"/>
    </source>
</evidence>
<dbReference type="GO" id="GO:0005829">
    <property type="term" value="C:cytosol"/>
    <property type="evidence" value="ECO:0007669"/>
    <property type="project" value="TreeGrafter"/>
</dbReference>
<comment type="caution">
    <text evidence="10">The sequence shown here is derived from an EMBL/GenBank/DDBJ whole genome shotgun (WGS) entry which is preliminary data.</text>
</comment>
<dbReference type="Pfam" id="PF00365">
    <property type="entry name" value="PFK"/>
    <property type="match status" value="1"/>
</dbReference>
<keyword evidence="3 8" id="KW-0808">Transferase</keyword>
<comment type="similarity">
    <text evidence="8">Belongs to the phosphofructokinase type A (PFKA) family. PPi-dependent PFK group II subfamily. Clade 'Long' sub-subfamily.</text>
</comment>
<organism evidence="10 11">
    <name type="scientific">Stephania japonica</name>
    <dbReference type="NCBI Taxonomy" id="461633"/>
    <lineage>
        <taxon>Eukaryota</taxon>
        <taxon>Viridiplantae</taxon>
        <taxon>Streptophyta</taxon>
        <taxon>Embryophyta</taxon>
        <taxon>Tracheophyta</taxon>
        <taxon>Spermatophyta</taxon>
        <taxon>Magnoliopsida</taxon>
        <taxon>Ranunculales</taxon>
        <taxon>Menispermaceae</taxon>
        <taxon>Menispermoideae</taxon>
        <taxon>Cissampelideae</taxon>
        <taxon>Stephania</taxon>
    </lineage>
</organism>
<dbReference type="GO" id="GO:0015979">
    <property type="term" value="P:photosynthesis"/>
    <property type="evidence" value="ECO:0007669"/>
    <property type="project" value="TreeGrafter"/>
</dbReference>
<name>A0AAP0NKL1_9MAGN</name>
<keyword evidence="7 8" id="KW-0324">Glycolysis</keyword>
<comment type="pathway">
    <text evidence="8">Carbohydrate degradation; glycolysis; D-glyceraldehyde 3-phosphate and glycerone phosphate from D-glucose: step 3/4.</text>
</comment>
<dbReference type="NCBIfam" id="TIGR02477">
    <property type="entry name" value="PFKA_PPi"/>
    <property type="match status" value="1"/>
</dbReference>
<evidence type="ECO:0000313" key="11">
    <source>
        <dbReference type="Proteomes" id="UP001417504"/>
    </source>
</evidence>
<keyword evidence="2 8" id="KW-0021">Allosteric enzyme</keyword>
<feature type="domain" description="Phosphofructokinase" evidence="9">
    <location>
        <begin position="88"/>
        <end position="452"/>
    </location>
</feature>
<dbReference type="FunFam" id="3.40.50.460:FF:000022">
    <property type="entry name" value="Pyrophosphate--fructose 6-phosphate 1-phosphotransferase subunit alpha 2"/>
    <property type="match status" value="1"/>
</dbReference>
<dbReference type="Proteomes" id="UP001417504">
    <property type="component" value="Unassembled WGS sequence"/>
</dbReference>
<evidence type="ECO:0000256" key="4">
    <source>
        <dbReference type="ARBA" id="ARBA00022723"/>
    </source>
</evidence>
<evidence type="ECO:0000256" key="5">
    <source>
        <dbReference type="ARBA" id="ARBA00022777"/>
    </source>
</evidence>
<accession>A0AAP0NKL1</accession>
<dbReference type="GO" id="GO:0005524">
    <property type="term" value="F:ATP binding"/>
    <property type="evidence" value="ECO:0007669"/>
    <property type="project" value="InterPro"/>
</dbReference>
<evidence type="ECO:0000313" key="10">
    <source>
        <dbReference type="EMBL" id="KAK9109555.1"/>
    </source>
</evidence>
<dbReference type="AlphaFoldDB" id="A0AAP0NKL1"/>
<dbReference type="GO" id="GO:0009749">
    <property type="term" value="P:response to glucose"/>
    <property type="evidence" value="ECO:0007669"/>
    <property type="project" value="TreeGrafter"/>
</dbReference>
<reference evidence="10 11" key="1">
    <citation type="submission" date="2024-01" db="EMBL/GenBank/DDBJ databases">
        <title>Genome assemblies of Stephania.</title>
        <authorList>
            <person name="Yang L."/>
        </authorList>
    </citation>
    <scope>NUCLEOTIDE SEQUENCE [LARGE SCALE GENOMIC DNA]</scope>
    <source>
        <strain evidence="10">QJT</strain>
        <tissue evidence="10">Leaf</tissue>
    </source>
</reference>
<keyword evidence="5 8" id="KW-0418">Kinase</keyword>
<comment type="activity regulation">
    <text evidence="8">Allosterically activated by fructose 2,6-bisphosphate.</text>
</comment>
<keyword evidence="6 8" id="KW-0460">Magnesium</keyword>
<evidence type="ECO:0000256" key="3">
    <source>
        <dbReference type="ARBA" id="ARBA00022679"/>
    </source>
</evidence>
<proteinExistence type="inferred from homology"/>
<dbReference type="SUPFAM" id="SSF53784">
    <property type="entry name" value="Phosphofructokinase"/>
    <property type="match status" value="1"/>
</dbReference>
<dbReference type="GO" id="GO:0003872">
    <property type="term" value="F:6-phosphofructokinase activity"/>
    <property type="evidence" value="ECO:0007669"/>
    <property type="project" value="UniProtKB-UniRule"/>
</dbReference>
<comment type="subunit">
    <text evidence="8">Tetramer of two alpha (regulatory) and two beta (catalytic) chains.</text>
</comment>
<evidence type="ECO:0000256" key="6">
    <source>
        <dbReference type="ARBA" id="ARBA00022842"/>
    </source>
</evidence>
<keyword evidence="4 8" id="KW-0479">Metal-binding</keyword>
<dbReference type="GO" id="GO:0047334">
    <property type="term" value="F:diphosphate-fructose-6-phosphate 1-phosphotransferase activity"/>
    <property type="evidence" value="ECO:0007669"/>
    <property type="project" value="InterPro"/>
</dbReference>
<evidence type="ECO:0000259" key="9">
    <source>
        <dbReference type="Pfam" id="PF00365"/>
    </source>
</evidence>
<dbReference type="Gene3D" id="3.40.50.460">
    <property type="entry name" value="Phosphofructokinase domain"/>
    <property type="match status" value="1"/>
</dbReference>
<comment type="function">
    <text evidence="8">Regulatory subunit of pyrophosphate--fructose 6-phosphate 1-phosphotransferase.</text>
</comment>
<dbReference type="InterPro" id="IPR011183">
    <property type="entry name" value="PfpB_PPi_PFK"/>
</dbReference>
<comment type="caution">
    <text evidence="8">Lacks conserved residue(s) required for the propagation of feature annotation.</text>
</comment>
<dbReference type="Gene3D" id="1.10.10.480">
    <property type="entry name" value="Phosphofructokinase, domain 3"/>
    <property type="match status" value="1"/>
</dbReference>
<dbReference type="NCBIfam" id="NF005482">
    <property type="entry name" value="PRK07085.1"/>
    <property type="match status" value="1"/>
</dbReference>